<gene>
    <name evidence="1" type="ORF">MPIPNATIZW_LOCUS4128</name>
</gene>
<protein>
    <submittedName>
        <fullName evidence="1">Uncharacterized protein</fullName>
    </submittedName>
</protein>
<sequence length="103" mass="11069">MCVLVETAIEGRGVIIPMTIPFFLNISGISLPCESGAGAGDSDGFMAEITNRLKESGLLFFLWISGTHLAPITRKRPVMVLRLEDRRLSTGSMGWGLCLDVGG</sequence>
<accession>A0ABN9ZI08</accession>
<dbReference type="EMBL" id="OY882870">
    <property type="protein sequence ID" value="CAK6435822.1"/>
    <property type="molecule type" value="Genomic_DNA"/>
</dbReference>
<name>A0ABN9ZI08_PIPNA</name>
<keyword evidence="2" id="KW-1185">Reference proteome</keyword>
<proteinExistence type="predicted"/>
<evidence type="ECO:0000313" key="2">
    <source>
        <dbReference type="Proteomes" id="UP001314169"/>
    </source>
</evidence>
<evidence type="ECO:0000313" key="1">
    <source>
        <dbReference type="EMBL" id="CAK6435822.1"/>
    </source>
</evidence>
<dbReference type="Proteomes" id="UP001314169">
    <property type="component" value="Chromosome 13"/>
</dbReference>
<organism evidence="1 2">
    <name type="scientific">Pipistrellus nathusii</name>
    <name type="common">Nathusius' pipistrelle</name>
    <dbReference type="NCBI Taxonomy" id="59473"/>
    <lineage>
        <taxon>Eukaryota</taxon>
        <taxon>Metazoa</taxon>
        <taxon>Chordata</taxon>
        <taxon>Craniata</taxon>
        <taxon>Vertebrata</taxon>
        <taxon>Euteleostomi</taxon>
        <taxon>Mammalia</taxon>
        <taxon>Eutheria</taxon>
        <taxon>Laurasiatheria</taxon>
        <taxon>Chiroptera</taxon>
        <taxon>Yangochiroptera</taxon>
        <taxon>Vespertilionidae</taxon>
        <taxon>Pipistrellus</taxon>
    </lineage>
</organism>
<reference evidence="1" key="1">
    <citation type="submission" date="2023-12" db="EMBL/GenBank/DDBJ databases">
        <authorList>
            <person name="Brown T."/>
        </authorList>
    </citation>
    <scope>NUCLEOTIDE SEQUENCE</scope>
</reference>